<dbReference type="EMBL" id="CP078073">
    <property type="protein sequence ID" value="QXL88821.1"/>
    <property type="molecule type" value="Genomic_DNA"/>
</dbReference>
<organism evidence="1">
    <name type="scientific">Gymnodinialimonas phycosphaerae</name>
    <dbReference type="NCBI Taxonomy" id="2841589"/>
    <lineage>
        <taxon>Bacteria</taxon>
        <taxon>Pseudomonadati</taxon>
        <taxon>Pseudomonadota</taxon>
        <taxon>Alphaproteobacteria</taxon>
        <taxon>Rhodobacterales</taxon>
        <taxon>Paracoccaceae</taxon>
        <taxon>Gymnodinialimonas</taxon>
    </lineage>
</organism>
<accession>A0A975YGY5</accession>
<name>A0A975YGY5_9RHOB</name>
<gene>
    <name evidence="1" type="ORF">KUL25_04700</name>
</gene>
<dbReference type="AlphaFoldDB" id="A0A975YGY5"/>
<dbReference type="EMBL" id="JAIMBW010000001">
    <property type="protein sequence ID" value="MBY4892059.1"/>
    <property type="molecule type" value="Genomic_DNA"/>
</dbReference>
<dbReference type="RefSeq" id="WP_257891881.1">
    <property type="nucleotide sequence ID" value="NZ_JAIMBW010000001.1"/>
</dbReference>
<protein>
    <submittedName>
        <fullName evidence="1">Uncharacterized protein</fullName>
    </submittedName>
</protein>
<evidence type="ECO:0000313" key="2">
    <source>
        <dbReference type="Proteomes" id="UP000693972"/>
    </source>
</evidence>
<dbReference type="Proteomes" id="UP000693972">
    <property type="component" value="Unassembled WGS sequence"/>
</dbReference>
<reference evidence="1 2" key="1">
    <citation type="submission" date="2021-07" db="EMBL/GenBank/DDBJ databases">
        <title>Karlodiniumbacter phycospheric gen. nov., sp. nov., a phycosphere bacterium isolated from karlodinium veneficum.</title>
        <authorList>
            <person name="Peng Y."/>
            <person name="Jiang L."/>
            <person name="Lee J."/>
        </authorList>
    </citation>
    <scope>NUCLEOTIDE SEQUENCE</scope>
    <source>
        <strain evidence="1 2">N5</strain>
    </source>
</reference>
<proteinExistence type="predicted"/>
<evidence type="ECO:0000313" key="1">
    <source>
        <dbReference type="EMBL" id="QXL88821.1"/>
    </source>
</evidence>
<sequence length="61" mass="7264">MALELRYSDIYHDLQEADYYTVPKDQFPHIPYAKLSAPALHNIYLMRRFEVPKSPRPSTRI</sequence>
<keyword evidence="2" id="KW-1185">Reference proteome</keyword>